<evidence type="ECO:0000313" key="2">
    <source>
        <dbReference type="EMBL" id="ANU10199.1"/>
    </source>
</evidence>
<keyword evidence="1" id="KW-0812">Transmembrane</keyword>
<dbReference type="KEGG" id="pana:BBH88_07730"/>
<keyword evidence="5" id="KW-1185">Reference proteome</keyword>
<keyword evidence="1" id="KW-1133">Transmembrane helix</keyword>
<dbReference type="EMBL" id="CP016534">
    <property type="protein sequence ID" value="ANU10199.1"/>
    <property type="molecule type" value="Genomic_DNA"/>
</dbReference>
<feature type="transmembrane region" description="Helical" evidence="1">
    <location>
        <begin position="361"/>
        <end position="386"/>
    </location>
</feature>
<feature type="transmembrane region" description="Helical" evidence="1">
    <location>
        <begin position="303"/>
        <end position="322"/>
    </location>
</feature>
<feature type="transmembrane region" description="Helical" evidence="1">
    <location>
        <begin position="199"/>
        <end position="216"/>
    </location>
</feature>
<evidence type="ECO:0008006" key="6">
    <source>
        <dbReference type="Google" id="ProtNLM"/>
    </source>
</evidence>
<feature type="transmembrane region" description="Helical" evidence="1">
    <location>
        <begin position="328"/>
        <end position="349"/>
    </location>
</feature>
<dbReference type="Proteomes" id="UP000092661">
    <property type="component" value="Chromosome"/>
</dbReference>
<feature type="transmembrane region" description="Helical" evidence="1">
    <location>
        <begin position="106"/>
        <end position="127"/>
    </location>
</feature>
<gene>
    <name evidence="3" type="ORF">A1A1_12827</name>
    <name evidence="2" type="ORF">BBH88_07730</name>
</gene>
<accession>A0A1C7DF74</accession>
<keyword evidence="1" id="KW-0472">Membrane</keyword>
<dbReference type="AlphaFoldDB" id="A0A1C7DF74"/>
<organism evidence="3 4">
    <name type="scientific">Planococcus antarcticus DSM 14505</name>
    <dbReference type="NCBI Taxonomy" id="1185653"/>
    <lineage>
        <taxon>Bacteria</taxon>
        <taxon>Bacillati</taxon>
        <taxon>Bacillota</taxon>
        <taxon>Bacilli</taxon>
        <taxon>Bacillales</taxon>
        <taxon>Caryophanaceae</taxon>
        <taxon>Planococcus</taxon>
    </lineage>
</organism>
<reference evidence="2" key="3">
    <citation type="submission" date="2016-10" db="EMBL/GenBank/DDBJ databases">
        <authorList>
            <person name="See-Too W.S."/>
        </authorList>
    </citation>
    <scope>NUCLEOTIDE SEQUENCE</scope>
    <source>
        <strain evidence="2">DSM 14505</strain>
    </source>
</reference>
<feature type="transmembrane region" description="Helical" evidence="1">
    <location>
        <begin position="20"/>
        <end position="40"/>
    </location>
</feature>
<reference evidence="3 4" key="1">
    <citation type="journal article" date="2012" name="J. Bacteriol.">
        <title>Genome Sequence of the Antarctic Psychrophile Bacterium Planococcus antarcticus DSM 14505.</title>
        <authorList>
            <person name="Margolles A."/>
            <person name="Gueimonde M."/>
            <person name="Sanchez B."/>
        </authorList>
    </citation>
    <scope>NUCLEOTIDE SEQUENCE [LARGE SCALE GENOMIC DNA]</scope>
    <source>
        <strain evidence="3 4">DSM 14505</strain>
    </source>
</reference>
<dbReference type="RefSeq" id="WP_006830531.1">
    <property type="nucleotide sequence ID" value="NZ_AJYB01000039.1"/>
</dbReference>
<evidence type="ECO:0000313" key="4">
    <source>
        <dbReference type="Proteomes" id="UP000004725"/>
    </source>
</evidence>
<dbReference type="InterPro" id="IPR025686">
    <property type="entry name" value="Glucos_trans_II"/>
</dbReference>
<dbReference type="eggNOG" id="ENOG502ZC8C">
    <property type="taxonomic scope" value="Bacteria"/>
</dbReference>
<evidence type="ECO:0000256" key="1">
    <source>
        <dbReference type="SAM" id="Phobius"/>
    </source>
</evidence>
<evidence type="ECO:0000313" key="5">
    <source>
        <dbReference type="Proteomes" id="UP000092661"/>
    </source>
</evidence>
<feature type="transmembrane region" description="Helical" evidence="1">
    <location>
        <begin position="158"/>
        <end position="187"/>
    </location>
</feature>
<protein>
    <recommendedName>
        <fullName evidence="6">Glucosyltransferase GtrII-like protein</fullName>
    </recommendedName>
</protein>
<feature type="transmembrane region" description="Helical" evidence="1">
    <location>
        <begin position="75"/>
        <end position="94"/>
    </location>
</feature>
<evidence type="ECO:0000313" key="3">
    <source>
        <dbReference type="EMBL" id="EIM06149.1"/>
    </source>
</evidence>
<dbReference type="Pfam" id="PF14264">
    <property type="entry name" value="Glucos_trans_II"/>
    <property type="match status" value="1"/>
</dbReference>
<dbReference type="OrthoDB" id="1700445at2"/>
<feature type="transmembrane region" description="Helical" evidence="1">
    <location>
        <begin position="272"/>
        <end position="291"/>
    </location>
</feature>
<proteinExistence type="predicted"/>
<reference evidence="5" key="2">
    <citation type="submission" date="2016-07" db="EMBL/GenBank/DDBJ databases">
        <authorList>
            <person name="See-Too W.S."/>
        </authorList>
    </citation>
    <scope>NUCLEOTIDE SEQUENCE [LARGE SCALE GENOMIC DNA]</scope>
    <source>
        <strain evidence="5">DSM 14505</strain>
    </source>
</reference>
<sequence length="511" mass="57503">MPEEFLSKWKIAIKPQWKLAFLSAAIIGFLCHMFVFTNMLPNHDSLVNMHSPQLKGNLGRFFLSPFSGISSYFDLPWINGSLSILYLALTAVILTELFQLKKTFSIVAISGLIVTFPTIASTFSYMFTADGYMLGSLLTVLALLITKTYKYGFIPGSFIFYLGVGVYQANLPFLSTLIIIFLINEILGRKITFQQLKSYILRFFGLGTIGMALYAINFKLYTSFFAGNISSYQGLDSVGDSSGSIFERFSQVNNSFLAFFFRGFNADSPINLFEWLNVAVFLLIAVGFVLLMTQNRIFANIPMTLIALALLLLMPLSAYILYFVSSDVVYHMLMVLALVSFYVLPILFYENLTRPTVVVKAFSWLSVVVVFAVIFNFAIISNISYLNMDLKYEKSTAFVNRLISRVEQTEGVTAESKLALIGRVQLGSSLSTRVIPENIPRMTGPLGDSIIPLPYHYSAMMKDHFGVTYQFISEQERQEIAGSDWFAEMEAWPSLESIRVIDDVVVVKLQE</sequence>
<dbReference type="Proteomes" id="UP000004725">
    <property type="component" value="Unassembled WGS sequence"/>
</dbReference>
<name>A0A1C7DF74_9BACL</name>
<dbReference type="EMBL" id="AJYB01000039">
    <property type="protein sequence ID" value="EIM06149.1"/>
    <property type="molecule type" value="Genomic_DNA"/>
</dbReference>